<accession>A0A7I7XVC3</accession>
<dbReference type="InterPro" id="IPR011256">
    <property type="entry name" value="Reg_factor_effector_dom_sf"/>
</dbReference>
<dbReference type="Pfam" id="PF04832">
    <property type="entry name" value="SOUL"/>
    <property type="match status" value="1"/>
</dbReference>
<protein>
    <submittedName>
        <fullName evidence="1">SOUL heme-binding protein</fullName>
    </submittedName>
</protein>
<keyword evidence="2" id="KW-1185">Reference proteome</keyword>
<proteinExistence type="predicted"/>
<reference evidence="1" key="2">
    <citation type="submission" date="2020-02" db="EMBL/GenBank/DDBJ databases">
        <authorList>
            <person name="Matsumoto Y."/>
            <person name="Motooka D."/>
            <person name="Nakamura S."/>
        </authorList>
    </citation>
    <scope>NUCLEOTIDE SEQUENCE</scope>
    <source>
        <strain evidence="1">JCM 13671</strain>
    </source>
</reference>
<dbReference type="AlphaFoldDB" id="A0A7I7XVC3"/>
<evidence type="ECO:0000313" key="2">
    <source>
        <dbReference type="Proteomes" id="UP000466931"/>
    </source>
</evidence>
<dbReference type="Gene3D" id="3.20.80.10">
    <property type="entry name" value="Regulatory factor, effector binding domain"/>
    <property type="match status" value="2"/>
</dbReference>
<sequence>MLLTATSGIPAAMLSRIISGAVQFAEGLGGIVGIRIGTEEPLYVAEPLGSGVEIRRYGPRIAAETTVLEDEDRARNTGFRRLAGYIFGGNSRQTSIAMTAPVAQSSEKIAMTAPVAQARDPQGGSVIRFFMPAKWSLQTLPTPDDDQVRLVEVPAEKFAVLRFTGDRSPAAVAERVEELLDVLRDKGIKPTGEAVSWFYDPPWTIPWRRRNEVAVPV</sequence>
<dbReference type="EMBL" id="AP022612">
    <property type="protein sequence ID" value="BBZ33101.1"/>
    <property type="molecule type" value="Genomic_DNA"/>
</dbReference>
<dbReference type="InterPro" id="IPR006917">
    <property type="entry name" value="SOUL_heme-bd"/>
</dbReference>
<organism evidence="1 2">
    <name type="scientific">Mycolicibacterium confluentis</name>
    <dbReference type="NCBI Taxonomy" id="28047"/>
    <lineage>
        <taxon>Bacteria</taxon>
        <taxon>Bacillati</taxon>
        <taxon>Actinomycetota</taxon>
        <taxon>Actinomycetes</taxon>
        <taxon>Mycobacteriales</taxon>
        <taxon>Mycobacteriaceae</taxon>
        <taxon>Mycolicibacterium</taxon>
    </lineage>
</organism>
<dbReference type="SUPFAM" id="SSF55136">
    <property type="entry name" value="Probable bacterial effector-binding domain"/>
    <property type="match status" value="1"/>
</dbReference>
<dbReference type="Proteomes" id="UP000466931">
    <property type="component" value="Chromosome"/>
</dbReference>
<dbReference type="PANTHER" id="PTHR11220:SF58">
    <property type="entry name" value="SOUL HEME-BINDING FAMILY PROTEIN"/>
    <property type="match status" value="1"/>
</dbReference>
<dbReference type="PANTHER" id="PTHR11220">
    <property type="entry name" value="HEME-BINDING PROTEIN-RELATED"/>
    <property type="match status" value="1"/>
</dbReference>
<evidence type="ECO:0000313" key="1">
    <source>
        <dbReference type="EMBL" id="BBZ33101.1"/>
    </source>
</evidence>
<name>A0A7I7XVC3_9MYCO</name>
<reference evidence="1" key="1">
    <citation type="journal article" date="2019" name="Emerg. Microbes Infect.">
        <title>Comprehensive subspecies identification of 175 nontuberculous mycobacteria species based on 7547 genomic profiles.</title>
        <authorList>
            <person name="Matsumoto Y."/>
            <person name="Kinjo T."/>
            <person name="Motooka D."/>
            <person name="Nabeya D."/>
            <person name="Jung N."/>
            <person name="Uechi K."/>
            <person name="Horii T."/>
            <person name="Iida T."/>
            <person name="Fujita J."/>
            <person name="Nakamura S."/>
        </authorList>
    </citation>
    <scope>NUCLEOTIDE SEQUENCE [LARGE SCALE GENOMIC DNA]</scope>
    <source>
        <strain evidence="1">JCM 13671</strain>
    </source>
</reference>
<gene>
    <name evidence="1" type="ORF">MCNF_17060</name>
</gene>